<evidence type="ECO:0000313" key="2">
    <source>
        <dbReference type="EMBL" id="KAK3697052.1"/>
    </source>
</evidence>
<dbReference type="EMBL" id="JAWDGP010008025">
    <property type="protein sequence ID" value="KAK3697052.1"/>
    <property type="molecule type" value="Genomic_DNA"/>
</dbReference>
<organism evidence="2 3">
    <name type="scientific">Elysia crispata</name>
    <name type="common">lettuce slug</name>
    <dbReference type="NCBI Taxonomy" id="231223"/>
    <lineage>
        <taxon>Eukaryota</taxon>
        <taxon>Metazoa</taxon>
        <taxon>Spiralia</taxon>
        <taxon>Lophotrochozoa</taxon>
        <taxon>Mollusca</taxon>
        <taxon>Gastropoda</taxon>
        <taxon>Heterobranchia</taxon>
        <taxon>Euthyneura</taxon>
        <taxon>Panpulmonata</taxon>
        <taxon>Sacoglossa</taxon>
        <taxon>Placobranchoidea</taxon>
        <taxon>Plakobranchidae</taxon>
        <taxon>Elysia</taxon>
    </lineage>
</organism>
<reference evidence="2" key="1">
    <citation type="journal article" date="2023" name="G3 (Bethesda)">
        <title>A reference genome for the long-term kleptoplast-retaining sea slug Elysia crispata morphotype clarki.</title>
        <authorList>
            <person name="Eastman K.E."/>
            <person name="Pendleton A.L."/>
            <person name="Shaikh M.A."/>
            <person name="Suttiyut T."/>
            <person name="Ogas R."/>
            <person name="Tomko P."/>
            <person name="Gavelis G."/>
            <person name="Widhalm J.R."/>
            <person name="Wisecaver J.H."/>
        </authorList>
    </citation>
    <scope>NUCLEOTIDE SEQUENCE</scope>
    <source>
        <strain evidence="2">ECLA1</strain>
    </source>
</reference>
<protein>
    <submittedName>
        <fullName evidence="2">Uncharacterized protein</fullName>
    </submittedName>
</protein>
<keyword evidence="1" id="KW-0472">Membrane</keyword>
<keyword evidence="1" id="KW-1133">Transmembrane helix</keyword>
<comment type="caution">
    <text evidence="2">The sequence shown here is derived from an EMBL/GenBank/DDBJ whole genome shotgun (WGS) entry which is preliminary data.</text>
</comment>
<accession>A0AAE1CJ33</accession>
<feature type="transmembrane region" description="Helical" evidence="1">
    <location>
        <begin position="39"/>
        <end position="70"/>
    </location>
</feature>
<keyword evidence="1" id="KW-0812">Transmembrane</keyword>
<dbReference type="Proteomes" id="UP001283361">
    <property type="component" value="Unassembled WGS sequence"/>
</dbReference>
<sequence length="78" mass="8565">METLKRYLAYPAKEHLMRGAVDSASRDSRLARQLAIVEIAIGLGGVALLIFLFLILPLIGFGIIAASWLLGKIKKKLM</sequence>
<dbReference type="AlphaFoldDB" id="A0AAE1CJ33"/>
<proteinExistence type="predicted"/>
<evidence type="ECO:0000313" key="3">
    <source>
        <dbReference type="Proteomes" id="UP001283361"/>
    </source>
</evidence>
<gene>
    <name evidence="2" type="ORF">RRG08_042062</name>
</gene>
<name>A0AAE1CJ33_9GAST</name>
<evidence type="ECO:0000256" key="1">
    <source>
        <dbReference type="SAM" id="Phobius"/>
    </source>
</evidence>
<keyword evidence="3" id="KW-1185">Reference proteome</keyword>